<evidence type="ECO:0000256" key="1">
    <source>
        <dbReference type="SAM" id="MobiDB-lite"/>
    </source>
</evidence>
<reference evidence="2" key="2">
    <citation type="submission" date="2023-05" db="EMBL/GenBank/DDBJ databases">
        <authorList>
            <person name="Schelkunov M.I."/>
        </authorList>
    </citation>
    <scope>NUCLEOTIDE SEQUENCE</scope>
    <source>
        <strain evidence="2">Hsosn_3</strain>
        <tissue evidence="2">Leaf</tissue>
    </source>
</reference>
<dbReference type="Proteomes" id="UP001237642">
    <property type="component" value="Unassembled WGS sequence"/>
</dbReference>
<gene>
    <name evidence="2" type="ORF">POM88_013197</name>
</gene>
<name>A0AAD8N321_9APIA</name>
<organism evidence="2 3">
    <name type="scientific">Heracleum sosnowskyi</name>
    <dbReference type="NCBI Taxonomy" id="360622"/>
    <lineage>
        <taxon>Eukaryota</taxon>
        <taxon>Viridiplantae</taxon>
        <taxon>Streptophyta</taxon>
        <taxon>Embryophyta</taxon>
        <taxon>Tracheophyta</taxon>
        <taxon>Spermatophyta</taxon>
        <taxon>Magnoliopsida</taxon>
        <taxon>eudicotyledons</taxon>
        <taxon>Gunneridae</taxon>
        <taxon>Pentapetalae</taxon>
        <taxon>asterids</taxon>
        <taxon>campanulids</taxon>
        <taxon>Apiales</taxon>
        <taxon>Apiaceae</taxon>
        <taxon>Apioideae</taxon>
        <taxon>apioid superclade</taxon>
        <taxon>Tordylieae</taxon>
        <taxon>Tordyliinae</taxon>
        <taxon>Heracleum</taxon>
    </lineage>
</organism>
<dbReference type="SUPFAM" id="SSF52317">
    <property type="entry name" value="Class I glutamine amidotransferase-like"/>
    <property type="match status" value="1"/>
</dbReference>
<feature type="region of interest" description="Disordered" evidence="1">
    <location>
        <begin position="151"/>
        <end position="205"/>
    </location>
</feature>
<feature type="compositionally biased region" description="Basic and acidic residues" evidence="1">
    <location>
        <begin position="160"/>
        <end position="169"/>
    </location>
</feature>
<accession>A0AAD8N321</accession>
<dbReference type="Gene3D" id="3.40.50.880">
    <property type="match status" value="1"/>
</dbReference>
<evidence type="ECO:0000313" key="2">
    <source>
        <dbReference type="EMBL" id="KAK1394141.1"/>
    </source>
</evidence>
<keyword evidence="3" id="KW-1185">Reference proteome</keyword>
<comment type="caution">
    <text evidence="2">The sequence shown here is derived from an EMBL/GenBank/DDBJ whole genome shotgun (WGS) entry which is preliminary data.</text>
</comment>
<dbReference type="AlphaFoldDB" id="A0AAD8N321"/>
<evidence type="ECO:0000313" key="3">
    <source>
        <dbReference type="Proteomes" id="UP001237642"/>
    </source>
</evidence>
<sequence>MEAALRGIEFSVVCLGLIFLADRATGVYLSLLNIVCDLTAQTSLVVRFKALKQNFSCQKFEYQKLRCWLIFRTLLTKISTKRCAHGCLFNVLKATILGYTWKIFLSQEDAGSSKKAIVVVKQKNILATAFHPELTEDTQWHIKSQTATERYTKRNWHRASRPEDNETKQPTEAGGFSRNGMLTDTQLQVGAGPSFKQRNGDQDAQ</sequence>
<dbReference type="EMBL" id="JAUIZM010000003">
    <property type="protein sequence ID" value="KAK1394141.1"/>
    <property type="molecule type" value="Genomic_DNA"/>
</dbReference>
<protein>
    <submittedName>
        <fullName evidence="2">Uncharacterized protein</fullName>
    </submittedName>
</protein>
<reference evidence="2" key="1">
    <citation type="submission" date="2023-02" db="EMBL/GenBank/DDBJ databases">
        <title>Genome of toxic invasive species Heracleum sosnowskyi carries increased number of genes despite the absence of recent whole-genome duplications.</title>
        <authorList>
            <person name="Schelkunov M."/>
            <person name="Shtratnikova V."/>
            <person name="Makarenko M."/>
            <person name="Klepikova A."/>
            <person name="Omelchenko D."/>
            <person name="Novikova G."/>
            <person name="Obukhova E."/>
            <person name="Bogdanov V."/>
            <person name="Penin A."/>
            <person name="Logacheva M."/>
        </authorList>
    </citation>
    <scope>NUCLEOTIDE SEQUENCE</scope>
    <source>
        <strain evidence="2">Hsosn_3</strain>
        <tissue evidence="2">Leaf</tissue>
    </source>
</reference>
<proteinExistence type="predicted"/>
<dbReference type="InterPro" id="IPR029062">
    <property type="entry name" value="Class_I_gatase-like"/>
</dbReference>